<dbReference type="EC" id="3.1.1.29" evidence="4"/>
<dbReference type="EMBL" id="CP042467">
    <property type="protein sequence ID" value="QED29834.1"/>
    <property type="molecule type" value="Genomic_DNA"/>
</dbReference>
<proteinExistence type="inferred from homology"/>
<dbReference type="GO" id="GO:0004045">
    <property type="term" value="F:peptidyl-tRNA hydrolase activity"/>
    <property type="evidence" value="ECO:0007669"/>
    <property type="project" value="UniProtKB-EC"/>
</dbReference>
<accession>A0A5B8XWM5</accession>
<dbReference type="GO" id="GO:0003747">
    <property type="term" value="F:translation release factor activity"/>
    <property type="evidence" value="ECO:0007669"/>
    <property type="project" value="InterPro"/>
</dbReference>
<feature type="region of interest" description="Disordered" evidence="2">
    <location>
        <begin position="110"/>
        <end position="143"/>
    </location>
</feature>
<reference evidence="4 5" key="1">
    <citation type="submission" date="2019-08" db="EMBL/GenBank/DDBJ databases">
        <authorList>
            <person name="Liang Q."/>
        </authorList>
    </citation>
    <scope>NUCLEOTIDE SEQUENCE [LARGE SCALE GENOMIC DNA]</scope>
    <source>
        <strain evidence="4 5">V1718</strain>
    </source>
</reference>
<dbReference type="Gene3D" id="3.30.160.20">
    <property type="match status" value="1"/>
</dbReference>
<protein>
    <submittedName>
        <fullName evidence="4">Aminoacyl-tRNA hydrolase</fullName>
        <ecNumber evidence="4">3.1.1.29</ecNumber>
    </submittedName>
</protein>
<comment type="similarity">
    <text evidence="1">Belongs to the prokaryotic/mitochondrial release factor family.</text>
</comment>
<evidence type="ECO:0000259" key="3">
    <source>
        <dbReference type="Pfam" id="PF00472"/>
    </source>
</evidence>
<dbReference type="RefSeq" id="WP_146963067.1">
    <property type="nucleotide sequence ID" value="NZ_CP042467.1"/>
</dbReference>
<dbReference type="PANTHER" id="PTHR47814">
    <property type="entry name" value="PEPTIDYL-TRNA HYDROLASE ARFB"/>
    <property type="match status" value="1"/>
</dbReference>
<keyword evidence="5" id="KW-1185">Reference proteome</keyword>
<sequence>MDDDLFISPALRIPSAELTMRTSKSSGPGGQHANKTSSRVSIEWDIENSGVLSSIQRARLLRNLSTRLVGETTLVVHVDDSRSQHQNREIALKRLAEIVLKALRVQKKRVATKPSRAAKARRIDAKKKVGAKKKMRNKPSFDE</sequence>
<name>A0A5B8XWM5_9DELT</name>
<dbReference type="PANTHER" id="PTHR47814:SF1">
    <property type="entry name" value="PEPTIDYL-TRNA HYDROLASE ARFB"/>
    <property type="match status" value="1"/>
</dbReference>
<dbReference type="InterPro" id="IPR045853">
    <property type="entry name" value="Pep_chain_release_fac_I_sf"/>
</dbReference>
<dbReference type="KEGG" id="bbae:FRD01_21890"/>
<dbReference type="AlphaFoldDB" id="A0A5B8XWM5"/>
<evidence type="ECO:0000256" key="2">
    <source>
        <dbReference type="SAM" id="MobiDB-lite"/>
    </source>
</evidence>
<dbReference type="SUPFAM" id="SSF75620">
    <property type="entry name" value="Release factor"/>
    <property type="match status" value="1"/>
</dbReference>
<dbReference type="GO" id="GO:0043022">
    <property type="term" value="F:ribosome binding"/>
    <property type="evidence" value="ECO:0007669"/>
    <property type="project" value="TreeGrafter"/>
</dbReference>
<dbReference type="NCBIfam" id="NF006718">
    <property type="entry name" value="PRK09256.1"/>
    <property type="match status" value="1"/>
</dbReference>
<gene>
    <name evidence="4" type="ORF">FRD01_21890</name>
</gene>
<feature type="domain" description="Prokaryotic-type class I peptide chain release factors" evidence="3">
    <location>
        <begin position="11"/>
        <end position="136"/>
    </location>
</feature>
<dbReference type="OrthoDB" id="9815709at2"/>
<dbReference type="Pfam" id="PF00472">
    <property type="entry name" value="RF-1"/>
    <property type="match status" value="1"/>
</dbReference>
<dbReference type="GO" id="GO:0072344">
    <property type="term" value="P:rescue of stalled ribosome"/>
    <property type="evidence" value="ECO:0007669"/>
    <property type="project" value="TreeGrafter"/>
</dbReference>
<dbReference type="Proteomes" id="UP000321595">
    <property type="component" value="Chromosome"/>
</dbReference>
<organism evidence="4 5">
    <name type="scientific">Microvenator marinus</name>
    <dbReference type="NCBI Taxonomy" id="2600177"/>
    <lineage>
        <taxon>Bacteria</taxon>
        <taxon>Deltaproteobacteria</taxon>
        <taxon>Bradymonadales</taxon>
        <taxon>Microvenatoraceae</taxon>
        <taxon>Microvenator</taxon>
    </lineage>
</organism>
<evidence type="ECO:0000256" key="1">
    <source>
        <dbReference type="ARBA" id="ARBA00010835"/>
    </source>
</evidence>
<evidence type="ECO:0000313" key="4">
    <source>
        <dbReference type="EMBL" id="QED29834.1"/>
    </source>
</evidence>
<keyword evidence="4" id="KW-0378">Hydrolase</keyword>
<dbReference type="InterPro" id="IPR000352">
    <property type="entry name" value="Pep_chain_release_fac_I"/>
</dbReference>
<evidence type="ECO:0000313" key="5">
    <source>
        <dbReference type="Proteomes" id="UP000321595"/>
    </source>
</evidence>
<feature type="compositionally biased region" description="Basic residues" evidence="2">
    <location>
        <begin position="110"/>
        <end position="120"/>
    </location>
</feature>
<feature type="compositionally biased region" description="Basic residues" evidence="2">
    <location>
        <begin position="128"/>
        <end position="137"/>
    </location>
</feature>
<feature type="region of interest" description="Disordered" evidence="2">
    <location>
        <begin position="18"/>
        <end position="38"/>
    </location>
</feature>